<accession>A0ABU4UL89</accession>
<gene>
    <name evidence="1" type="ORF">QLH52_19845</name>
</gene>
<name>A0ABU4UL89_9GAMM</name>
<dbReference type="EMBL" id="JAXARY010000022">
    <property type="protein sequence ID" value="MDX8129565.1"/>
    <property type="molecule type" value="Genomic_DNA"/>
</dbReference>
<dbReference type="RefSeq" id="WP_319962702.1">
    <property type="nucleotide sequence ID" value="NZ_JAXARY010000022.1"/>
</dbReference>
<proteinExistence type="predicted"/>
<protein>
    <recommendedName>
        <fullName evidence="3">Restriction endonuclease</fullName>
    </recommendedName>
</protein>
<keyword evidence="2" id="KW-1185">Reference proteome</keyword>
<evidence type="ECO:0000313" key="2">
    <source>
        <dbReference type="Proteomes" id="UP001284537"/>
    </source>
</evidence>
<evidence type="ECO:0000313" key="1">
    <source>
        <dbReference type="EMBL" id="MDX8129565.1"/>
    </source>
</evidence>
<sequence>MNKEIEQVAQDLYRNYKSAFDLVFKYAMSFDNDETSSISNKIDELIANQANIKPFHGNKTYRRFQPVYLVSNLDILKSHGLVAPDGDLENNWVFLFEFNIRKNKVNFDCKVGDGDQATRKKLYDIYKKYPDVFSKKQLNKELSPQWHLVFQREILSKDEIANYLSDENSEKILTERFNKLIKNDIQNIVSCIKSEIEKP</sequence>
<dbReference type="Proteomes" id="UP001284537">
    <property type="component" value="Unassembled WGS sequence"/>
</dbReference>
<evidence type="ECO:0008006" key="3">
    <source>
        <dbReference type="Google" id="ProtNLM"/>
    </source>
</evidence>
<organism evidence="1 2">
    <name type="scientific">Methylomonas defluvii</name>
    <dbReference type="NCBI Taxonomy" id="3045149"/>
    <lineage>
        <taxon>Bacteria</taxon>
        <taxon>Pseudomonadati</taxon>
        <taxon>Pseudomonadota</taxon>
        <taxon>Gammaproteobacteria</taxon>
        <taxon>Methylococcales</taxon>
        <taxon>Methylococcaceae</taxon>
        <taxon>Methylomonas</taxon>
    </lineage>
</organism>
<reference evidence="1 2" key="1">
    <citation type="submission" date="2023-11" db="EMBL/GenBank/DDBJ databases">
        <authorList>
            <person name="Ouyang M.-Y."/>
        </authorList>
    </citation>
    <scope>NUCLEOTIDE SEQUENCE [LARGE SCALE GENOMIC DNA]</scope>
    <source>
        <strain evidence="1 2">OY6</strain>
    </source>
</reference>
<comment type="caution">
    <text evidence="1">The sequence shown here is derived from an EMBL/GenBank/DDBJ whole genome shotgun (WGS) entry which is preliminary data.</text>
</comment>